<dbReference type="OrthoDB" id="7189869at2"/>
<dbReference type="HOGENOM" id="CLU_1821907_0_0_5"/>
<gene>
    <name evidence="1" type="ordered locus">CCNA_01292</name>
</gene>
<evidence type="ECO:0000313" key="1">
    <source>
        <dbReference type="EMBL" id="ACL94757.1"/>
    </source>
</evidence>
<dbReference type="RefSeq" id="YP_002516665.1">
    <property type="nucleotide sequence ID" value="NC_011916.1"/>
</dbReference>
<dbReference type="PATRIC" id="fig|565050.3.peg.1276"/>
<dbReference type="KEGG" id="ccs:CCNA_01292"/>
<proteinExistence type="predicted"/>
<organism evidence="1 2">
    <name type="scientific">Caulobacter vibrioides (strain NA1000 / CB15N)</name>
    <name type="common">Caulobacter crescentus</name>
    <dbReference type="NCBI Taxonomy" id="565050"/>
    <lineage>
        <taxon>Bacteria</taxon>
        <taxon>Pseudomonadati</taxon>
        <taxon>Pseudomonadota</taxon>
        <taxon>Alphaproteobacteria</taxon>
        <taxon>Caulobacterales</taxon>
        <taxon>Caulobacteraceae</taxon>
        <taxon>Caulobacter</taxon>
    </lineage>
</organism>
<dbReference type="Proteomes" id="UP000001364">
    <property type="component" value="Chromosome"/>
</dbReference>
<dbReference type="EMBL" id="CP001340">
    <property type="protein sequence ID" value="ACL94757.1"/>
    <property type="molecule type" value="Genomic_DNA"/>
</dbReference>
<dbReference type="AlphaFoldDB" id="A0A0H3C667"/>
<reference evidence="1 2" key="1">
    <citation type="journal article" date="2010" name="J. Bacteriol.">
        <title>The genetic basis of laboratory adaptation in Caulobacter crescentus.</title>
        <authorList>
            <person name="Marks M.E."/>
            <person name="Castro-Rojas C.M."/>
            <person name="Teiling C."/>
            <person name="Du L."/>
            <person name="Kapatral V."/>
            <person name="Walunas T.L."/>
            <person name="Crosson S."/>
        </authorList>
    </citation>
    <scope>NUCLEOTIDE SEQUENCE [LARGE SCALE GENOMIC DNA]</scope>
    <source>
        <strain evidence="2">NA1000 / CB15N</strain>
    </source>
</reference>
<dbReference type="RefSeq" id="WP_010919116.1">
    <property type="nucleotide sequence ID" value="NC_011916.1"/>
</dbReference>
<dbReference type="GeneID" id="7333022"/>
<dbReference type="SMR" id="A0A0H3C667"/>
<protein>
    <submittedName>
        <fullName evidence="1">Uncharacterized protein</fullName>
    </submittedName>
</protein>
<accession>A0A0H3C667</accession>
<keyword evidence="2" id="KW-1185">Reference proteome</keyword>
<name>A0A0H3C667_CAUVN</name>
<evidence type="ECO:0000313" key="2">
    <source>
        <dbReference type="Proteomes" id="UP000001364"/>
    </source>
</evidence>
<sequence length="141" mass="14949">MTPSVSDILVGNFLCMAEPGPPEQQGEFMAGKVAVVALLSLLAAQEAERGAAARVTENAAIREVLSEATADYALSADWPADPAELTIGGIDRVNAALRLALIGLHEAVEARGDAVRHGRILRLYAQMAELRRLDLPPLPGR</sequence>